<evidence type="ECO:0000313" key="8">
    <source>
        <dbReference type="EMBL" id="GAA2393196.1"/>
    </source>
</evidence>
<dbReference type="InterPro" id="IPR000847">
    <property type="entry name" value="LysR_HTH_N"/>
</dbReference>
<name>A0ABP5V3F9_9ACTN</name>
<evidence type="ECO:0000259" key="7">
    <source>
        <dbReference type="PROSITE" id="PS50931"/>
    </source>
</evidence>
<gene>
    <name evidence="8" type="ORF">GCM10009855_36120</name>
</gene>
<organism evidence="8 9">
    <name type="scientific">Gordonia cholesterolivorans</name>
    <dbReference type="NCBI Taxonomy" id="559625"/>
    <lineage>
        <taxon>Bacteria</taxon>
        <taxon>Bacillati</taxon>
        <taxon>Actinomycetota</taxon>
        <taxon>Actinomycetes</taxon>
        <taxon>Mycobacteriales</taxon>
        <taxon>Gordoniaceae</taxon>
        <taxon>Gordonia</taxon>
    </lineage>
</organism>
<dbReference type="SUPFAM" id="SSF46785">
    <property type="entry name" value="Winged helix' DNA-binding domain"/>
    <property type="match status" value="1"/>
</dbReference>
<dbReference type="InterPro" id="IPR036390">
    <property type="entry name" value="WH_DNA-bd_sf"/>
</dbReference>
<evidence type="ECO:0000256" key="1">
    <source>
        <dbReference type="ARBA" id="ARBA00009437"/>
    </source>
</evidence>
<dbReference type="RefSeq" id="WP_346077664.1">
    <property type="nucleotide sequence ID" value="NZ_BAAARB010000031.1"/>
</dbReference>
<dbReference type="PANTHER" id="PTHR30346">
    <property type="entry name" value="TRANSCRIPTIONAL DUAL REGULATOR HCAR-RELATED"/>
    <property type="match status" value="1"/>
</dbReference>
<evidence type="ECO:0000256" key="6">
    <source>
        <dbReference type="SAM" id="MobiDB-lite"/>
    </source>
</evidence>
<keyword evidence="2" id="KW-0805">Transcription regulation</keyword>
<dbReference type="Gene3D" id="3.40.190.10">
    <property type="entry name" value="Periplasmic binding protein-like II"/>
    <property type="match status" value="2"/>
</dbReference>
<sequence length="325" mass="34725">MIDVGALRALRAVADLGTMARAADELGFTPSAISQQIKRLESQVGVRLVAPAGRRVVLTPAAHALVETAPEVLNALEKSVAAARSVDAGSPRGVVRIAAFSTGVRGIVAPALKRVRRLHPEVRVEVTELDPVPAVYAVESGNADLAMVHDADGVTVAVPAGLERSHLHTDIGDLAVPLGHPLAEADRPIRRAELRDCGWVTSPVGTVCHRWFERLFAESEQQPDVIHSVDDFGTQMALVEAGDVVALIPRLARPRVPEGVAVRELQNSPRREVHTVWRHSAEADPALRAVLTEIRGVPSEDGSEDGSVSGRHPGSNARHDSFPRV</sequence>
<comment type="similarity">
    <text evidence="1">Belongs to the LysR transcriptional regulatory family.</text>
</comment>
<feature type="region of interest" description="Disordered" evidence="6">
    <location>
        <begin position="296"/>
        <end position="325"/>
    </location>
</feature>
<dbReference type="Proteomes" id="UP001501170">
    <property type="component" value="Unassembled WGS sequence"/>
</dbReference>
<reference evidence="9" key="1">
    <citation type="journal article" date="2019" name="Int. J. Syst. Evol. Microbiol.">
        <title>The Global Catalogue of Microorganisms (GCM) 10K type strain sequencing project: providing services to taxonomists for standard genome sequencing and annotation.</title>
        <authorList>
            <consortium name="The Broad Institute Genomics Platform"/>
            <consortium name="The Broad Institute Genome Sequencing Center for Infectious Disease"/>
            <person name="Wu L."/>
            <person name="Ma J."/>
        </authorList>
    </citation>
    <scope>NUCLEOTIDE SEQUENCE [LARGE SCALE GENOMIC DNA]</scope>
    <source>
        <strain evidence="9">JCM 16227</strain>
    </source>
</reference>
<evidence type="ECO:0000256" key="5">
    <source>
        <dbReference type="ARBA" id="ARBA00023163"/>
    </source>
</evidence>
<comment type="caution">
    <text evidence="8">The sequence shown here is derived from an EMBL/GenBank/DDBJ whole genome shotgun (WGS) entry which is preliminary data.</text>
</comment>
<dbReference type="Pfam" id="PF03466">
    <property type="entry name" value="LysR_substrate"/>
    <property type="match status" value="1"/>
</dbReference>
<dbReference type="EMBL" id="BAAARB010000031">
    <property type="protein sequence ID" value="GAA2393196.1"/>
    <property type="molecule type" value="Genomic_DNA"/>
</dbReference>
<accession>A0ABP5V3F9</accession>
<keyword evidence="9" id="KW-1185">Reference proteome</keyword>
<dbReference type="Pfam" id="PF00126">
    <property type="entry name" value="HTH_1"/>
    <property type="match status" value="1"/>
</dbReference>
<keyword evidence="3" id="KW-0238">DNA-binding</keyword>
<dbReference type="PANTHER" id="PTHR30346:SF29">
    <property type="entry name" value="LYSR SUBSTRATE-BINDING"/>
    <property type="match status" value="1"/>
</dbReference>
<protein>
    <submittedName>
        <fullName evidence="8">LysR family transcriptional regulator</fullName>
    </submittedName>
</protein>
<evidence type="ECO:0000256" key="3">
    <source>
        <dbReference type="ARBA" id="ARBA00023125"/>
    </source>
</evidence>
<keyword evidence="5" id="KW-0804">Transcription</keyword>
<dbReference type="SUPFAM" id="SSF53850">
    <property type="entry name" value="Periplasmic binding protein-like II"/>
    <property type="match status" value="1"/>
</dbReference>
<keyword evidence="4" id="KW-0010">Activator</keyword>
<proteinExistence type="inferred from homology"/>
<feature type="domain" description="HTH lysR-type" evidence="7">
    <location>
        <begin position="2"/>
        <end position="59"/>
    </location>
</feature>
<dbReference type="PROSITE" id="PS50931">
    <property type="entry name" value="HTH_LYSR"/>
    <property type="match status" value="1"/>
</dbReference>
<dbReference type="InterPro" id="IPR005119">
    <property type="entry name" value="LysR_subst-bd"/>
</dbReference>
<dbReference type="Gene3D" id="1.10.10.10">
    <property type="entry name" value="Winged helix-like DNA-binding domain superfamily/Winged helix DNA-binding domain"/>
    <property type="match status" value="1"/>
</dbReference>
<evidence type="ECO:0000256" key="4">
    <source>
        <dbReference type="ARBA" id="ARBA00023159"/>
    </source>
</evidence>
<dbReference type="InterPro" id="IPR036388">
    <property type="entry name" value="WH-like_DNA-bd_sf"/>
</dbReference>
<evidence type="ECO:0000256" key="2">
    <source>
        <dbReference type="ARBA" id="ARBA00023015"/>
    </source>
</evidence>
<dbReference type="CDD" id="cd08423">
    <property type="entry name" value="PBP2_LTTR_like_6"/>
    <property type="match status" value="1"/>
</dbReference>
<evidence type="ECO:0000313" key="9">
    <source>
        <dbReference type="Proteomes" id="UP001501170"/>
    </source>
</evidence>